<evidence type="ECO:0000256" key="3">
    <source>
        <dbReference type="ARBA" id="ARBA00023015"/>
    </source>
</evidence>
<proteinExistence type="predicted"/>
<evidence type="ECO:0000313" key="9">
    <source>
        <dbReference type="Proteomes" id="UP000322245"/>
    </source>
</evidence>
<dbReference type="Pfam" id="PF00172">
    <property type="entry name" value="Zn_clus"/>
    <property type="match status" value="1"/>
</dbReference>
<protein>
    <recommendedName>
        <fullName evidence="7">Zn(2)-C6 fungal-type domain-containing protein</fullName>
    </recommendedName>
</protein>
<reference evidence="8 9" key="1">
    <citation type="submission" date="2017-05" db="EMBL/GenBank/DDBJ databases">
        <title>The Genome Sequence of Tsuchiyaea wingfieldii DSM 27421.</title>
        <authorList>
            <person name="Cuomo C."/>
            <person name="Passer A."/>
            <person name="Billmyre B."/>
            <person name="Heitman J."/>
        </authorList>
    </citation>
    <scope>NUCLEOTIDE SEQUENCE [LARGE SCALE GENOMIC DNA]</scope>
    <source>
        <strain evidence="8 9">DSM 27421</strain>
    </source>
</reference>
<dbReference type="PROSITE" id="PS00463">
    <property type="entry name" value="ZN2_CY6_FUNGAL_1"/>
    <property type="match status" value="1"/>
</dbReference>
<dbReference type="Proteomes" id="UP000322245">
    <property type="component" value="Unassembled WGS sequence"/>
</dbReference>
<feature type="region of interest" description="Disordered" evidence="6">
    <location>
        <begin position="41"/>
        <end position="121"/>
    </location>
</feature>
<dbReference type="GO" id="GO:0008270">
    <property type="term" value="F:zinc ion binding"/>
    <property type="evidence" value="ECO:0007669"/>
    <property type="project" value="InterPro"/>
</dbReference>
<keyword evidence="4" id="KW-0804">Transcription</keyword>
<dbReference type="EMBL" id="NIDF01000253">
    <property type="protein sequence ID" value="TYJ51381.1"/>
    <property type="molecule type" value="Genomic_DNA"/>
</dbReference>
<dbReference type="SMART" id="SM00066">
    <property type="entry name" value="GAL4"/>
    <property type="match status" value="1"/>
</dbReference>
<name>A0A5D3AMC4_9TREE</name>
<dbReference type="InterPro" id="IPR036864">
    <property type="entry name" value="Zn2-C6_fun-type_DNA-bd_sf"/>
</dbReference>
<evidence type="ECO:0000256" key="5">
    <source>
        <dbReference type="ARBA" id="ARBA00023242"/>
    </source>
</evidence>
<keyword evidence="5" id="KW-0539">Nucleus</keyword>
<sequence length="182" mass="19555">MEKKKHVEACKQRQNKHDDHDFSALASLFTSPAQGAMNDVIDLTLIEDSPPSSPDDSDIVCLSAPVDTSSVVGQRENSSDTPKTKARSSAHATKSNNLKASGSQSPGSDKKSHAKGCKRKSNSCDYCKRRQIKCDRDEFSACTACLKKGIECVYNIVPGKRGALKVSQGGVAMALRLLDLVA</sequence>
<dbReference type="CDD" id="cd00067">
    <property type="entry name" value="GAL4"/>
    <property type="match status" value="1"/>
</dbReference>
<accession>A0A5D3AMC4</accession>
<dbReference type="AlphaFoldDB" id="A0A5D3AMC4"/>
<feature type="compositionally biased region" description="Basic residues" evidence="6">
    <location>
        <begin position="112"/>
        <end position="121"/>
    </location>
</feature>
<dbReference type="PROSITE" id="PS50048">
    <property type="entry name" value="ZN2_CY6_FUNGAL_2"/>
    <property type="match status" value="1"/>
</dbReference>
<feature type="region of interest" description="Disordered" evidence="6">
    <location>
        <begin position="1"/>
        <end position="22"/>
    </location>
</feature>
<comment type="subcellular location">
    <subcellularLocation>
        <location evidence="1">Nucleus</location>
    </subcellularLocation>
</comment>
<feature type="compositionally biased region" description="Polar residues" evidence="6">
    <location>
        <begin position="90"/>
        <end position="107"/>
    </location>
</feature>
<dbReference type="SUPFAM" id="SSF57701">
    <property type="entry name" value="Zn2/Cys6 DNA-binding domain"/>
    <property type="match status" value="1"/>
</dbReference>
<dbReference type="PANTHER" id="PTHR47338:SF5">
    <property type="entry name" value="ZN(II)2CYS6 TRANSCRIPTION FACTOR (EUROFUNG)"/>
    <property type="match status" value="1"/>
</dbReference>
<keyword evidence="9" id="KW-1185">Reference proteome</keyword>
<dbReference type="InterPro" id="IPR050815">
    <property type="entry name" value="TF_fung"/>
</dbReference>
<keyword evidence="3" id="KW-0805">Transcription regulation</keyword>
<dbReference type="GO" id="GO:0005634">
    <property type="term" value="C:nucleus"/>
    <property type="evidence" value="ECO:0007669"/>
    <property type="project" value="UniProtKB-SubCell"/>
</dbReference>
<dbReference type="InterPro" id="IPR001138">
    <property type="entry name" value="Zn2Cys6_DnaBD"/>
</dbReference>
<dbReference type="PANTHER" id="PTHR47338">
    <property type="entry name" value="ZN(II)2CYS6 TRANSCRIPTION FACTOR (EUROFUNG)-RELATED"/>
    <property type="match status" value="1"/>
</dbReference>
<dbReference type="GO" id="GO:0000981">
    <property type="term" value="F:DNA-binding transcription factor activity, RNA polymerase II-specific"/>
    <property type="evidence" value="ECO:0007669"/>
    <property type="project" value="InterPro"/>
</dbReference>
<gene>
    <name evidence="8" type="ORF">B9479_008052</name>
</gene>
<evidence type="ECO:0000256" key="4">
    <source>
        <dbReference type="ARBA" id="ARBA00023163"/>
    </source>
</evidence>
<dbReference type="Gene3D" id="4.10.240.10">
    <property type="entry name" value="Zn(2)-C6 fungal-type DNA-binding domain"/>
    <property type="match status" value="1"/>
</dbReference>
<organism evidence="8 9">
    <name type="scientific">Cryptococcus floricola</name>
    <dbReference type="NCBI Taxonomy" id="2591691"/>
    <lineage>
        <taxon>Eukaryota</taxon>
        <taxon>Fungi</taxon>
        <taxon>Dikarya</taxon>
        <taxon>Basidiomycota</taxon>
        <taxon>Agaricomycotina</taxon>
        <taxon>Tremellomycetes</taxon>
        <taxon>Tremellales</taxon>
        <taxon>Cryptococcaceae</taxon>
        <taxon>Cryptococcus</taxon>
    </lineage>
</organism>
<evidence type="ECO:0000256" key="2">
    <source>
        <dbReference type="ARBA" id="ARBA00022723"/>
    </source>
</evidence>
<evidence type="ECO:0000313" key="8">
    <source>
        <dbReference type="EMBL" id="TYJ51381.1"/>
    </source>
</evidence>
<comment type="caution">
    <text evidence="8">The sequence shown here is derived from an EMBL/GenBank/DDBJ whole genome shotgun (WGS) entry which is preliminary data.</text>
</comment>
<keyword evidence="2" id="KW-0479">Metal-binding</keyword>
<feature type="compositionally biased region" description="Polar residues" evidence="6">
    <location>
        <begin position="66"/>
        <end position="81"/>
    </location>
</feature>
<evidence type="ECO:0000256" key="6">
    <source>
        <dbReference type="SAM" id="MobiDB-lite"/>
    </source>
</evidence>
<feature type="domain" description="Zn(2)-C6 fungal-type" evidence="7">
    <location>
        <begin position="123"/>
        <end position="154"/>
    </location>
</feature>
<evidence type="ECO:0000256" key="1">
    <source>
        <dbReference type="ARBA" id="ARBA00004123"/>
    </source>
</evidence>
<evidence type="ECO:0000259" key="7">
    <source>
        <dbReference type="PROSITE" id="PS50048"/>
    </source>
</evidence>